<dbReference type="EMBL" id="JBFOLJ010000012">
    <property type="protein sequence ID" value="KAL2488738.1"/>
    <property type="molecule type" value="Genomic_DNA"/>
</dbReference>
<gene>
    <name evidence="1" type="ORF">Fot_42030</name>
</gene>
<comment type="caution">
    <text evidence="1">The sequence shown here is derived from an EMBL/GenBank/DDBJ whole genome shotgun (WGS) entry which is preliminary data.</text>
</comment>
<dbReference type="AlphaFoldDB" id="A0ABD1RLT5"/>
<dbReference type="Proteomes" id="UP001604277">
    <property type="component" value="Unassembled WGS sequence"/>
</dbReference>
<evidence type="ECO:0000313" key="1">
    <source>
        <dbReference type="EMBL" id="KAL2488738.1"/>
    </source>
</evidence>
<reference evidence="2" key="1">
    <citation type="submission" date="2024-07" db="EMBL/GenBank/DDBJ databases">
        <title>Two chromosome-level genome assemblies of Korean endemic species Abeliophyllum distichum and Forsythia ovata (Oleaceae).</title>
        <authorList>
            <person name="Jang H."/>
        </authorList>
    </citation>
    <scope>NUCLEOTIDE SEQUENCE [LARGE SCALE GENOMIC DNA]</scope>
</reference>
<accession>A0ABD1RLT5</accession>
<evidence type="ECO:0000313" key="2">
    <source>
        <dbReference type="Proteomes" id="UP001604277"/>
    </source>
</evidence>
<proteinExistence type="predicted"/>
<sequence>MKKKTKIKLQYPSILNNAKQKPEVKTQKTEFELPPEKLHDQTRGVSLSLSSFHPLQSVKFLDQTLPNFPILIPLLLSQIHSEITNLTLSTLFYGTTAGNYCRSKLLWTAEKNVSDCTVKDGKEERN</sequence>
<name>A0ABD1RLT5_9LAMI</name>
<protein>
    <submittedName>
        <fullName evidence="1">Uncharacterized protein</fullName>
    </submittedName>
</protein>
<organism evidence="1 2">
    <name type="scientific">Forsythia ovata</name>
    <dbReference type="NCBI Taxonomy" id="205694"/>
    <lineage>
        <taxon>Eukaryota</taxon>
        <taxon>Viridiplantae</taxon>
        <taxon>Streptophyta</taxon>
        <taxon>Embryophyta</taxon>
        <taxon>Tracheophyta</taxon>
        <taxon>Spermatophyta</taxon>
        <taxon>Magnoliopsida</taxon>
        <taxon>eudicotyledons</taxon>
        <taxon>Gunneridae</taxon>
        <taxon>Pentapetalae</taxon>
        <taxon>asterids</taxon>
        <taxon>lamiids</taxon>
        <taxon>Lamiales</taxon>
        <taxon>Oleaceae</taxon>
        <taxon>Forsythieae</taxon>
        <taxon>Forsythia</taxon>
    </lineage>
</organism>
<keyword evidence="2" id="KW-1185">Reference proteome</keyword>